<keyword evidence="3" id="KW-1185">Reference proteome</keyword>
<evidence type="ECO:0000313" key="3">
    <source>
        <dbReference type="Proteomes" id="UP000003167"/>
    </source>
</evidence>
<dbReference type="EMBL" id="AGEK01000018">
    <property type="protein sequence ID" value="EHO72204.1"/>
    <property type="molecule type" value="Genomic_DNA"/>
</dbReference>
<dbReference type="STRING" id="999422.HMPREF9944_00916"/>
<feature type="signal peptide" evidence="1">
    <location>
        <begin position="1"/>
        <end position="18"/>
    </location>
</feature>
<dbReference type="Proteomes" id="UP000003167">
    <property type="component" value="Unassembled WGS sequence"/>
</dbReference>
<protein>
    <recommendedName>
        <fullName evidence="4">DUF4831 domain-containing protein</fullName>
    </recommendedName>
</protein>
<feature type="chain" id="PRO_5003550112" description="DUF4831 domain-containing protein" evidence="1">
    <location>
        <begin position="19"/>
        <end position="346"/>
    </location>
</feature>
<dbReference type="HOGENOM" id="CLU_067505_0_0_10"/>
<dbReference type="AlphaFoldDB" id="H1HL72"/>
<name>H1HL72_9BACT</name>
<dbReference type="InterPro" id="IPR032265">
    <property type="entry name" value="DUF4831"/>
</dbReference>
<dbReference type="PATRIC" id="fig|999422.3.peg.940"/>
<sequence>MKKITMLLLGFIALAVHAQQPVEGSTYFLPKTAIQFHIRVEKTVYEPGELALYSEKYLKLKNVSMEPRTSYRIISVETRSVGVPDTAKQHMALIDKKHSIISLSRDDNGVLLAVNTIGRRTEAPKPFVSAPKPAPLNPHDFMNADILAAGTRPKMAELIASEIYEIRESRNQLTRGEADNMPKDGEQLRIMMANLDKQERALLQEFTGTVEKDTTERILTFMPNKETSRQLLFRFSSKLGMVDSDDLSGRPFYVTVEDLHYLPTLNLPDVGKKSKEESGIYVNLPGKIRLSLFDGTQLLGKFEHYVAQFGRSESLSGELFGKKFTTHIVLDPVTGNAQRLEVVPLQ</sequence>
<evidence type="ECO:0008006" key="4">
    <source>
        <dbReference type="Google" id="ProtNLM"/>
    </source>
</evidence>
<proteinExistence type="predicted"/>
<dbReference type="RefSeq" id="WP_008564725.1">
    <property type="nucleotide sequence ID" value="NZ_JH594502.1"/>
</dbReference>
<accession>H1HL72</accession>
<reference evidence="2 3" key="1">
    <citation type="submission" date="2011-12" db="EMBL/GenBank/DDBJ databases">
        <title>The Genome Sequence of Prevotella maculosa OT 289.</title>
        <authorList>
            <consortium name="The Broad Institute Genome Sequencing Platform"/>
            <person name="Earl A."/>
            <person name="Ward D."/>
            <person name="Feldgarden M."/>
            <person name="Gevers D."/>
            <person name="Izard J."/>
            <person name="Blanton J.M."/>
            <person name="Mathney J."/>
            <person name="Tanner A.C."/>
            <person name="Dewhirst F.E."/>
            <person name="Young S.K."/>
            <person name="Zeng Q."/>
            <person name="Gargeya S."/>
            <person name="Fitzgerald M."/>
            <person name="Haas B."/>
            <person name="Abouelleil A."/>
            <person name="Alvarado L."/>
            <person name="Arachchi H.M."/>
            <person name="Berlin A."/>
            <person name="Chapman S.B."/>
            <person name="Gearin G."/>
            <person name="Goldberg J."/>
            <person name="Griggs A."/>
            <person name="Gujja S."/>
            <person name="Hansen M."/>
            <person name="Heiman D."/>
            <person name="Howarth C."/>
            <person name="Larimer J."/>
            <person name="Lui A."/>
            <person name="MacDonald P.J.P."/>
            <person name="McCowen C."/>
            <person name="Montmayeur A."/>
            <person name="Murphy C."/>
            <person name="Neiman D."/>
            <person name="Pearson M."/>
            <person name="Priest M."/>
            <person name="Roberts A."/>
            <person name="Saif S."/>
            <person name="Shea T."/>
            <person name="Sisk P."/>
            <person name="Stolte C."/>
            <person name="Sykes S."/>
            <person name="Wortman J."/>
            <person name="Nusbaum C."/>
            <person name="Birren B."/>
        </authorList>
    </citation>
    <scope>NUCLEOTIDE SEQUENCE [LARGE SCALE GENOMIC DNA]</scope>
    <source>
        <strain evidence="2 3">OT 289</strain>
    </source>
</reference>
<keyword evidence="1" id="KW-0732">Signal</keyword>
<organism evidence="2 3">
    <name type="scientific">Segatella maculosa OT 289</name>
    <dbReference type="NCBI Taxonomy" id="999422"/>
    <lineage>
        <taxon>Bacteria</taxon>
        <taxon>Pseudomonadati</taxon>
        <taxon>Bacteroidota</taxon>
        <taxon>Bacteroidia</taxon>
        <taxon>Bacteroidales</taxon>
        <taxon>Prevotellaceae</taxon>
        <taxon>Segatella</taxon>
    </lineage>
</organism>
<comment type="caution">
    <text evidence="2">The sequence shown here is derived from an EMBL/GenBank/DDBJ whole genome shotgun (WGS) entry which is preliminary data.</text>
</comment>
<gene>
    <name evidence="2" type="ORF">HMPREF9944_00916</name>
</gene>
<dbReference type="OrthoDB" id="1092380at2"/>
<evidence type="ECO:0000256" key="1">
    <source>
        <dbReference type="SAM" id="SignalP"/>
    </source>
</evidence>
<evidence type="ECO:0000313" key="2">
    <source>
        <dbReference type="EMBL" id="EHO72204.1"/>
    </source>
</evidence>
<dbReference type="Pfam" id="PF16115">
    <property type="entry name" value="DUF4831"/>
    <property type="match status" value="1"/>
</dbReference>